<dbReference type="AlphaFoldDB" id="A0A840MNS3"/>
<dbReference type="InterPro" id="IPR028082">
    <property type="entry name" value="Peripla_BP_I"/>
</dbReference>
<dbReference type="SUPFAM" id="SSF53822">
    <property type="entry name" value="Periplasmic binding protein-like I"/>
    <property type="match status" value="1"/>
</dbReference>
<dbReference type="PANTHER" id="PTHR30483:SF6">
    <property type="entry name" value="PERIPLASMIC BINDING PROTEIN OF ABC TRANSPORTER FOR NATURAL AMINO ACIDS"/>
    <property type="match status" value="1"/>
</dbReference>
<evidence type="ECO:0000256" key="1">
    <source>
        <dbReference type="ARBA" id="ARBA00010062"/>
    </source>
</evidence>
<dbReference type="InterPro" id="IPR051010">
    <property type="entry name" value="BCAA_transport"/>
</dbReference>
<dbReference type="Gene3D" id="3.40.50.2300">
    <property type="match status" value="2"/>
</dbReference>
<dbReference type="EMBL" id="JACHHY010000010">
    <property type="protein sequence ID" value="MBB5018657.1"/>
    <property type="molecule type" value="Genomic_DNA"/>
</dbReference>
<dbReference type="CDD" id="cd06327">
    <property type="entry name" value="PBP1_SBP-like"/>
    <property type="match status" value="1"/>
</dbReference>
<protein>
    <submittedName>
        <fullName evidence="5">Branched-chain amino acid transport system substrate-binding protein</fullName>
    </submittedName>
</protein>
<proteinExistence type="inferred from homology"/>
<evidence type="ECO:0000259" key="4">
    <source>
        <dbReference type="Pfam" id="PF13458"/>
    </source>
</evidence>
<gene>
    <name evidence="5" type="ORF">HNQ59_001948</name>
</gene>
<dbReference type="Pfam" id="PF13458">
    <property type="entry name" value="Peripla_BP_6"/>
    <property type="match status" value="1"/>
</dbReference>
<evidence type="ECO:0000313" key="6">
    <source>
        <dbReference type="Proteomes" id="UP000575898"/>
    </source>
</evidence>
<dbReference type="InterPro" id="IPR028081">
    <property type="entry name" value="Leu-bd"/>
</dbReference>
<evidence type="ECO:0000313" key="5">
    <source>
        <dbReference type="EMBL" id="MBB5018657.1"/>
    </source>
</evidence>
<sequence>MAIMHLKKLVVATGVALMSTWTCGAGISDDVVRIGVLTDMSGVYADVGGKGAVTAAQMAAKDFGGKVLGKRIEIISADHKNELDDAMAIAKTWDLQRPRVDMVTELMNSQVAIGVSKYFSERGVVSIKTGASTSALTNDACSRLAVDWVYDAYAASHGLLKELIADGVKSFSVMATDYGDKTDKATANDIFLAAMAARKAGGKVYAPFVKTPPSNVDFTPYLLKMQESGAQGMVFAVAGGDFVNAVKQAREFGLFGPEQELIGMVVFDSDVKALGLDVAQGMKFIAGFYWDRDNETREFAKRFFALTKKMPTSSQAGVYSGVLHYLRGVQAAGTDEGNAVMDKMRATKINDFFAKDGYIREDGRMMHDMYLMEVKKPLESKGEAQWDLLRIKRALKADNVFKPLAQSTCPLVKK</sequence>
<name>A0A840MNS3_9PROT</name>
<accession>A0A840MNS3</accession>
<keyword evidence="2 3" id="KW-0732">Signal</keyword>
<evidence type="ECO:0000256" key="3">
    <source>
        <dbReference type="SAM" id="SignalP"/>
    </source>
</evidence>
<keyword evidence="6" id="KW-1185">Reference proteome</keyword>
<evidence type="ECO:0000256" key="2">
    <source>
        <dbReference type="ARBA" id="ARBA00022729"/>
    </source>
</evidence>
<dbReference type="PANTHER" id="PTHR30483">
    <property type="entry name" value="LEUCINE-SPECIFIC-BINDING PROTEIN"/>
    <property type="match status" value="1"/>
</dbReference>
<comment type="caution">
    <text evidence="5">The sequence shown here is derived from an EMBL/GenBank/DDBJ whole genome shotgun (WGS) entry which is preliminary data.</text>
</comment>
<comment type="similarity">
    <text evidence="1">Belongs to the leucine-binding protein family.</text>
</comment>
<feature type="domain" description="Leucine-binding protein" evidence="4">
    <location>
        <begin position="32"/>
        <end position="375"/>
    </location>
</feature>
<organism evidence="5 6">
    <name type="scientific">Chitinivorax tropicus</name>
    <dbReference type="NCBI Taxonomy" id="714531"/>
    <lineage>
        <taxon>Bacteria</taxon>
        <taxon>Pseudomonadati</taxon>
        <taxon>Pseudomonadota</taxon>
        <taxon>Betaproteobacteria</taxon>
        <taxon>Chitinivorax</taxon>
    </lineage>
</organism>
<feature type="chain" id="PRO_5032503086" evidence="3">
    <location>
        <begin position="25"/>
        <end position="414"/>
    </location>
</feature>
<dbReference type="Proteomes" id="UP000575898">
    <property type="component" value="Unassembled WGS sequence"/>
</dbReference>
<feature type="signal peptide" evidence="3">
    <location>
        <begin position="1"/>
        <end position="24"/>
    </location>
</feature>
<dbReference type="RefSeq" id="WP_184038263.1">
    <property type="nucleotide sequence ID" value="NZ_JACHHY010000010.1"/>
</dbReference>
<reference evidence="5 6" key="1">
    <citation type="submission" date="2020-08" db="EMBL/GenBank/DDBJ databases">
        <title>Genomic Encyclopedia of Type Strains, Phase IV (KMG-IV): sequencing the most valuable type-strain genomes for metagenomic binning, comparative biology and taxonomic classification.</title>
        <authorList>
            <person name="Goeker M."/>
        </authorList>
    </citation>
    <scope>NUCLEOTIDE SEQUENCE [LARGE SCALE GENOMIC DNA]</scope>
    <source>
        <strain evidence="5 6">DSM 27165</strain>
    </source>
</reference>